<dbReference type="OrthoDB" id="20277at2759"/>
<accession>A0A1E1W7U7</accession>
<gene>
    <name evidence="3" type="ORF">g.4334</name>
</gene>
<reference evidence="3" key="1">
    <citation type="submission" date="2015-09" db="EMBL/GenBank/DDBJ databases">
        <title>De novo assembly of Pectinophora gossypiella (Pink Bollworm) gut transcriptome.</title>
        <authorList>
            <person name="Tassone E.E."/>
        </authorList>
    </citation>
    <scope>NUCLEOTIDE SEQUENCE</scope>
</reference>
<dbReference type="InterPro" id="IPR029274">
    <property type="entry name" value="DUF4615"/>
</dbReference>
<protein>
    <submittedName>
        <fullName evidence="3">Uncharacterized protein</fullName>
    </submittedName>
</protein>
<feature type="compositionally biased region" description="Basic residues" evidence="2">
    <location>
        <begin position="1"/>
        <end position="17"/>
    </location>
</feature>
<comment type="similarity">
    <text evidence="1">Belongs to the UPF0488 family.</text>
</comment>
<name>A0A1E1W7U7_PECGO</name>
<dbReference type="AlphaFoldDB" id="A0A1E1W7U7"/>
<sequence>MPKPTKLHAKGKPKPKSMQKACNEKTSSSSSNDTDGNQENAMRQFELELCWCIQQLERTLNHKKTSETQVQDTWKVLQVLKNNNQPIIRKRQLMRTHFGDYRAKMLAEEKKQTKMTSKMKILEKPTNPKATFLRKSLFQSTGDSSFQFNFNLKLDQLDIGNENPDVTTQNLTGNTEVPAGNTETPVSNTIASSGDDKPQNAQVIENNTNTFKFKFSGEAFRFNFDVAN</sequence>
<dbReference type="EMBL" id="GDQN01008025">
    <property type="protein sequence ID" value="JAT83029.1"/>
    <property type="molecule type" value="Transcribed_RNA"/>
</dbReference>
<dbReference type="PANTHER" id="PTHR13602:SF2">
    <property type="entry name" value="UPF0488 PROTEIN C8ORF33"/>
    <property type="match status" value="1"/>
</dbReference>
<evidence type="ECO:0000313" key="3">
    <source>
        <dbReference type="EMBL" id="JAT83029.1"/>
    </source>
</evidence>
<dbReference type="PANTHER" id="PTHR13602">
    <property type="entry name" value="UPF0488 PROTEIN C8ORF33"/>
    <property type="match status" value="1"/>
</dbReference>
<feature type="region of interest" description="Disordered" evidence="2">
    <location>
        <begin position="1"/>
        <end position="38"/>
    </location>
</feature>
<evidence type="ECO:0000256" key="2">
    <source>
        <dbReference type="SAM" id="MobiDB-lite"/>
    </source>
</evidence>
<evidence type="ECO:0000256" key="1">
    <source>
        <dbReference type="ARBA" id="ARBA00005707"/>
    </source>
</evidence>
<proteinExistence type="inferred from homology"/>
<dbReference type="Pfam" id="PF15393">
    <property type="entry name" value="DUF4615"/>
    <property type="match status" value="1"/>
</dbReference>
<organism evidence="3">
    <name type="scientific">Pectinophora gossypiella</name>
    <name type="common">Cotton pink bollworm</name>
    <name type="synonym">Depressaria gossypiella</name>
    <dbReference type="NCBI Taxonomy" id="13191"/>
    <lineage>
        <taxon>Eukaryota</taxon>
        <taxon>Metazoa</taxon>
        <taxon>Ecdysozoa</taxon>
        <taxon>Arthropoda</taxon>
        <taxon>Hexapoda</taxon>
        <taxon>Insecta</taxon>
        <taxon>Pterygota</taxon>
        <taxon>Neoptera</taxon>
        <taxon>Endopterygota</taxon>
        <taxon>Lepidoptera</taxon>
        <taxon>Glossata</taxon>
        <taxon>Ditrysia</taxon>
        <taxon>Gelechioidea</taxon>
        <taxon>Gelechiidae</taxon>
        <taxon>Apatetrinae</taxon>
        <taxon>Pectinophora</taxon>
    </lineage>
</organism>